<evidence type="ECO:0000313" key="2">
    <source>
        <dbReference type="Proteomes" id="UP000053593"/>
    </source>
</evidence>
<proteinExistence type="predicted"/>
<dbReference type="HOGENOM" id="CLU_2027000_0_0_1"/>
<evidence type="ECO:0000313" key="1">
    <source>
        <dbReference type="EMBL" id="KIK56779.1"/>
    </source>
</evidence>
<dbReference type="Proteomes" id="UP000053593">
    <property type="component" value="Unassembled WGS sequence"/>
</dbReference>
<name>A0A0D0C353_9AGAR</name>
<sequence>MDVLLETPSIVPLAPANTPSTLDTWANELPTPLPGTLPCTIVKATVNDTPLTYALIEKSEEELAKPELHMTLGMQDICKKMQINRAEDLYNSDLEEIFEISSDEYLKYPEYNNSINYSNESA</sequence>
<gene>
    <name evidence="1" type="ORF">GYMLUDRAFT_247564</name>
</gene>
<dbReference type="AlphaFoldDB" id="A0A0D0C353"/>
<dbReference type="EMBL" id="KN834795">
    <property type="protein sequence ID" value="KIK56779.1"/>
    <property type="molecule type" value="Genomic_DNA"/>
</dbReference>
<reference evidence="1 2" key="1">
    <citation type="submission" date="2014-04" db="EMBL/GenBank/DDBJ databases">
        <title>Evolutionary Origins and Diversification of the Mycorrhizal Mutualists.</title>
        <authorList>
            <consortium name="DOE Joint Genome Institute"/>
            <consortium name="Mycorrhizal Genomics Consortium"/>
            <person name="Kohler A."/>
            <person name="Kuo A."/>
            <person name="Nagy L.G."/>
            <person name="Floudas D."/>
            <person name="Copeland A."/>
            <person name="Barry K.W."/>
            <person name="Cichocki N."/>
            <person name="Veneault-Fourrey C."/>
            <person name="LaButti K."/>
            <person name="Lindquist E.A."/>
            <person name="Lipzen A."/>
            <person name="Lundell T."/>
            <person name="Morin E."/>
            <person name="Murat C."/>
            <person name="Riley R."/>
            <person name="Ohm R."/>
            <person name="Sun H."/>
            <person name="Tunlid A."/>
            <person name="Henrissat B."/>
            <person name="Grigoriev I.V."/>
            <person name="Hibbett D.S."/>
            <person name="Martin F."/>
        </authorList>
    </citation>
    <scope>NUCLEOTIDE SEQUENCE [LARGE SCALE GENOMIC DNA]</scope>
    <source>
        <strain evidence="1 2">FD-317 M1</strain>
    </source>
</reference>
<organism evidence="1 2">
    <name type="scientific">Collybiopsis luxurians FD-317 M1</name>
    <dbReference type="NCBI Taxonomy" id="944289"/>
    <lineage>
        <taxon>Eukaryota</taxon>
        <taxon>Fungi</taxon>
        <taxon>Dikarya</taxon>
        <taxon>Basidiomycota</taxon>
        <taxon>Agaricomycotina</taxon>
        <taxon>Agaricomycetes</taxon>
        <taxon>Agaricomycetidae</taxon>
        <taxon>Agaricales</taxon>
        <taxon>Marasmiineae</taxon>
        <taxon>Omphalotaceae</taxon>
        <taxon>Collybiopsis</taxon>
        <taxon>Collybiopsis luxurians</taxon>
    </lineage>
</organism>
<protein>
    <submittedName>
        <fullName evidence="1">Uncharacterized protein</fullName>
    </submittedName>
</protein>
<keyword evidence="2" id="KW-1185">Reference proteome</keyword>
<accession>A0A0D0C353</accession>